<feature type="region of interest" description="Disordered" evidence="1">
    <location>
        <begin position="1"/>
        <end position="56"/>
    </location>
</feature>
<evidence type="ECO:0000313" key="2">
    <source>
        <dbReference type="EMBL" id="QRV15043.1"/>
    </source>
</evidence>
<sequence>MSGYDDDGDRESYKTYGGACDPSPDDLFITADRDRDEFSQNREDRQHGETMNDLFE</sequence>
<evidence type="ECO:0000313" key="3">
    <source>
        <dbReference type="Proteomes" id="UP000637819"/>
    </source>
</evidence>
<feature type="compositionally biased region" description="Basic and acidic residues" evidence="1">
    <location>
        <begin position="31"/>
        <end position="50"/>
    </location>
</feature>
<name>A0A8T8E0J1_9EURY</name>
<accession>A0A8T8E0J1</accession>
<gene>
    <name evidence="2" type="ORF">JMJ58_19375</name>
</gene>
<dbReference type="Proteomes" id="UP000637819">
    <property type="component" value="Chromosome"/>
</dbReference>
<dbReference type="EMBL" id="CP069188">
    <property type="protein sequence ID" value="QRV15043.1"/>
    <property type="molecule type" value="Genomic_DNA"/>
</dbReference>
<dbReference type="GeneID" id="62877333"/>
<keyword evidence="3" id="KW-1185">Reference proteome</keyword>
<evidence type="ECO:0000256" key="1">
    <source>
        <dbReference type="SAM" id="MobiDB-lite"/>
    </source>
</evidence>
<dbReference type="AlphaFoldDB" id="A0A8T8E0J1"/>
<dbReference type="OrthoDB" id="379341at2157"/>
<proteinExistence type="predicted"/>
<organism evidence="2 3">
    <name type="scientific">Haloterrigena salifodinae</name>
    <dbReference type="NCBI Taxonomy" id="2675099"/>
    <lineage>
        <taxon>Archaea</taxon>
        <taxon>Methanobacteriati</taxon>
        <taxon>Methanobacteriota</taxon>
        <taxon>Stenosarchaea group</taxon>
        <taxon>Halobacteria</taxon>
        <taxon>Halobacteriales</taxon>
        <taxon>Natrialbaceae</taxon>
        <taxon>Haloterrigena</taxon>
    </lineage>
</organism>
<protein>
    <submittedName>
        <fullName evidence="2">Uncharacterized protein</fullName>
    </submittedName>
</protein>
<reference evidence="2 3" key="1">
    <citation type="submission" date="2021-01" db="EMBL/GenBank/DDBJ databases">
        <title>Genome Sequence and Methylation Pattern of Haloterrigena salifodinae BOL5-1, An Extremely Halophilic Archaeon from a Bolivian Salt Mine.</title>
        <authorList>
            <person name="DasSarma P."/>
            <person name="Anton B.P."/>
            <person name="DasSarma S.L."/>
            <person name="von Ehrenheim H.A.L."/>
            <person name="Martinez F.L."/>
            <person name="Guzman D."/>
            <person name="Roberts R.J."/>
            <person name="DasSarma S."/>
        </authorList>
    </citation>
    <scope>NUCLEOTIDE SEQUENCE [LARGE SCALE GENOMIC DNA]</scope>
    <source>
        <strain evidence="2 3">BOL5-1</strain>
    </source>
</reference>
<dbReference type="RefSeq" id="WP_174680474.1">
    <property type="nucleotide sequence ID" value="NZ_CP069188.1"/>
</dbReference>
<dbReference type="KEGG" id="hsal:JMJ58_19375"/>